<dbReference type="Proteomes" id="UP000271162">
    <property type="component" value="Unassembled WGS sequence"/>
</dbReference>
<dbReference type="EMBL" id="UYSL01022193">
    <property type="protein sequence ID" value="VDL80016.1"/>
    <property type="molecule type" value="Genomic_DNA"/>
</dbReference>
<dbReference type="InterPro" id="IPR016186">
    <property type="entry name" value="C-type_lectin-like/link_sf"/>
</dbReference>
<dbReference type="SUPFAM" id="SSF56436">
    <property type="entry name" value="C-type lectin-like"/>
    <property type="match status" value="1"/>
</dbReference>
<evidence type="ECO:0000313" key="2">
    <source>
        <dbReference type="Proteomes" id="UP000271162"/>
    </source>
</evidence>
<dbReference type="STRING" id="27835.A0A3P7BDF8"/>
<dbReference type="InterPro" id="IPR016187">
    <property type="entry name" value="CTDL_fold"/>
</dbReference>
<organism evidence="1 2">
    <name type="scientific">Nippostrongylus brasiliensis</name>
    <name type="common">Rat hookworm</name>
    <dbReference type="NCBI Taxonomy" id="27835"/>
    <lineage>
        <taxon>Eukaryota</taxon>
        <taxon>Metazoa</taxon>
        <taxon>Ecdysozoa</taxon>
        <taxon>Nematoda</taxon>
        <taxon>Chromadorea</taxon>
        <taxon>Rhabditida</taxon>
        <taxon>Rhabditina</taxon>
        <taxon>Rhabditomorpha</taxon>
        <taxon>Strongyloidea</taxon>
        <taxon>Heligmosomidae</taxon>
        <taxon>Nippostrongylus</taxon>
    </lineage>
</organism>
<keyword evidence="2" id="KW-1185">Reference proteome</keyword>
<sequence>MSYSHRRTAITFCHETTLVITRASGSPCKRRLKTPDRLRSAFRGNPKPCPKDWLGFRESCYYMEPTKLNRNEAEEACFKKEAALFVADSGEEFVKNGRQQDSPRRVELDRSHSAQWQQLARLDCDWLSTPFSSQANGWSQETICAAYHGAEAYSIANVYFYPCSSLCFSICERNSTLVK</sequence>
<evidence type="ECO:0000313" key="1">
    <source>
        <dbReference type="EMBL" id="VDL80016.1"/>
    </source>
</evidence>
<dbReference type="AlphaFoldDB" id="A0A3P7BDF8"/>
<accession>A0A3P7BDF8</accession>
<protein>
    <recommendedName>
        <fullName evidence="3">C-type lectin domain-containing protein</fullName>
    </recommendedName>
</protein>
<reference evidence="1 2" key="1">
    <citation type="submission" date="2018-11" db="EMBL/GenBank/DDBJ databases">
        <authorList>
            <consortium name="Pathogen Informatics"/>
        </authorList>
    </citation>
    <scope>NUCLEOTIDE SEQUENCE [LARGE SCALE GENOMIC DNA]</scope>
</reference>
<gene>
    <name evidence="1" type="ORF">NBR_LOCUS16421</name>
</gene>
<evidence type="ECO:0008006" key="3">
    <source>
        <dbReference type="Google" id="ProtNLM"/>
    </source>
</evidence>
<proteinExistence type="predicted"/>
<dbReference type="Gene3D" id="3.10.100.10">
    <property type="entry name" value="Mannose-Binding Protein A, subunit A"/>
    <property type="match status" value="1"/>
</dbReference>
<name>A0A3P7BDF8_NIPBR</name>